<keyword evidence="2" id="KW-1185">Reference proteome</keyword>
<sequence>MSNNRLGDSREIPMLIIFKVSVGQYLARAYLVQLCD</sequence>
<organism evidence="1 2">
    <name type="scientific">Shewanella violacea (strain JCM 10179 / CIP 106290 / LMG 19151 / DSS12)</name>
    <dbReference type="NCBI Taxonomy" id="637905"/>
    <lineage>
        <taxon>Bacteria</taxon>
        <taxon>Pseudomonadati</taxon>
        <taxon>Pseudomonadota</taxon>
        <taxon>Gammaproteobacteria</taxon>
        <taxon>Alteromonadales</taxon>
        <taxon>Shewanellaceae</taxon>
        <taxon>Shewanella</taxon>
    </lineage>
</organism>
<dbReference type="KEGG" id="svo:SVI_0387"/>
<name>D4ZEX8_SHEVD</name>
<gene>
    <name evidence="1" type="ordered locus">SVI_0387</name>
</gene>
<evidence type="ECO:0000313" key="1">
    <source>
        <dbReference type="EMBL" id="BAJ00358.1"/>
    </source>
</evidence>
<dbReference type="AlphaFoldDB" id="D4ZEX8"/>
<proteinExistence type="predicted"/>
<reference evidence="2" key="1">
    <citation type="journal article" date="2010" name="Mol. Biosyst.">
        <title>Complete genome sequence and comparative analysis of Shewanella violacea, a psychrophilic and piezophilic bacterium from deep sea floor sediments.</title>
        <authorList>
            <person name="Aono E."/>
            <person name="Baba T."/>
            <person name="Ara T."/>
            <person name="Nishi T."/>
            <person name="Nakamichi T."/>
            <person name="Inamoto E."/>
            <person name="Toyonaga H."/>
            <person name="Hasegawa M."/>
            <person name="Takai Y."/>
            <person name="Okumura Y."/>
            <person name="Baba M."/>
            <person name="Tomita M."/>
            <person name="Kato C."/>
            <person name="Oshima T."/>
            <person name="Nakasone K."/>
            <person name="Mori H."/>
        </authorList>
    </citation>
    <scope>NUCLEOTIDE SEQUENCE [LARGE SCALE GENOMIC DNA]</scope>
    <source>
        <strain evidence="2">JCM 10179 / CIP 106290 / LMG 19151 / DSS12</strain>
    </source>
</reference>
<dbReference type="HOGENOM" id="CLU_3358467_0_0_6"/>
<protein>
    <submittedName>
        <fullName evidence="1">Uncharacterized protein</fullName>
    </submittedName>
</protein>
<dbReference type="Proteomes" id="UP000002350">
    <property type="component" value="Chromosome"/>
</dbReference>
<evidence type="ECO:0000313" key="2">
    <source>
        <dbReference type="Proteomes" id="UP000002350"/>
    </source>
</evidence>
<dbReference type="STRING" id="637905.SVI_0387"/>
<accession>D4ZEX8</accession>
<dbReference type="EMBL" id="AP011177">
    <property type="protein sequence ID" value="BAJ00358.1"/>
    <property type="molecule type" value="Genomic_DNA"/>
</dbReference>